<evidence type="ECO:0000256" key="1">
    <source>
        <dbReference type="SAM" id="MobiDB-lite"/>
    </source>
</evidence>
<gene>
    <name evidence="2" type="ORF">CVT26_012684</name>
</gene>
<sequence length="496" mass="53703">GLDITAELIPLAGRVLHSFSANSAAARASSSSAASSSRTQPSTPPPNSNPETLPDPLPTSSSRGATPKPRTTWFHDDGTVQFEDGSEERDVDYCILATGYEVDFPFFTASNAPAPEPESVDNDDLDEEGREGQEDPNFELSIDLVPYLPPHISHLPETELINTTFGVFPLARHLFGIPGGNFAKEPQVEDPSSPSPSASQPPSAAPQRPSGSVSASSSSVASTSSPPPSLPPPTSLAFLGLLVRVAPLPLVEVQARAALAAFAVGSSPSSSSSSSSPSSSPESSAVESAIDWHLEETKILKRWQDLRAKFEAELDLRTFISKEWHKLSEEGEQFDYRDELDEFAFSLLSSSSPSSSNPTPASPSLPTPTPTPTPPSSHTRTTPAQAHPIPIRRTRVKPWERHFYTHKNTLRKAWRELEARGWAEEWVRGVGSGELDIPRSFEVEVGMELPDALERLLLDDEGGVGGGGRKKRTREERAEAEWVWFMGKVLEFGRGL</sequence>
<dbReference type="Proteomes" id="UP000284706">
    <property type="component" value="Unassembled WGS sequence"/>
</dbReference>
<feature type="compositionally biased region" description="Pro residues" evidence="1">
    <location>
        <begin position="42"/>
        <end position="57"/>
    </location>
</feature>
<feature type="compositionally biased region" description="Acidic residues" evidence="1">
    <location>
        <begin position="118"/>
        <end position="134"/>
    </location>
</feature>
<feature type="compositionally biased region" description="Low complexity" evidence="1">
    <location>
        <begin position="22"/>
        <end position="41"/>
    </location>
</feature>
<comment type="caution">
    <text evidence="2">The sequence shown here is derived from an EMBL/GenBank/DDBJ whole genome shotgun (WGS) entry which is preliminary data.</text>
</comment>
<dbReference type="Gene3D" id="3.50.50.60">
    <property type="entry name" value="FAD/NAD(P)-binding domain"/>
    <property type="match status" value="2"/>
</dbReference>
<feature type="non-terminal residue" evidence="2">
    <location>
        <position position="1"/>
    </location>
</feature>
<dbReference type="InterPro" id="IPR036188">
    <property type="entry name" value="FAD/NAD-bd_sf"/>
</dbReference>
<feature type="compositionally biased region" description="Low complexity" evidence="1">
    <location>
        <begin position="191"/>
        <end position="224"/>
    </location>
</feature>
<feature type="compositionally biased region" description="Low complexity" evidence="1">
    <location>
        <begin position="348"/>
        <end position="359"/>
    </location>
</feature>
<organism evidence="2 3">
    <name type="scientific">Gymnopilus dilepis</name>
    <dbReference type="NCBI Taxonomy" id="231916"/>
    <lineage>
        <taxon>Eukaryota</taxon>
        <taxon>Fungi</taxon>
        <taxon>Dikarya</taxon>
        <taxon>Basidiomycota</taxon>
        <taxon>Agaricomycotina</taxon>
        <taxon>Agaricomycetes</taxon>
        <taxon>Agaricomycetidae</taxon>
        <taxon>Agaricales</taxon>
        <taxon>Agaricineae</taxon>
        <taxon>Hymenogastraceae</taxon>
        <taxon>Gymnopilus</taxon>
    </lineage>
</organism>
<name>A0A409WAQ4_9AGAR</name>
<evidence type="ECO:0000313" key="2">
    <source>
        <dbReference type="EMBL" id="PPQ75581.1"/>
    </source>
</evidence>
<feature type="region of interest" description="Disordered" evidence="1">
    <location>
        <begin position="181"/>
        <end position="231"/>
    </location>
</feature>
<reference evidence="2 3" key="1">
    <citation type="journal article" date="2018" name="Evol. Lett.">
        <title>Horizontal gene cluster transfer increased hallucinogenic mushroom diversity.</title>
        <authorList>
            <person name="Reynolds H.T."/>
            <person name="Vijayakumar V."/>
            <person name="Gluck-Thaler E."/>
            <person name="Korotkin H.B."/>
            <person name="Matheny P.B."/>
            <person name="Slot J.C."/>
        </authorList>
    </citation>
    <scope>NUCLEOTIDE SEQUENCE [LARGE SCALE GENOMIC DNA]</scope>
    <source>
        <strain evidence="2 3">SRW20</strain>
    </source>
</reference>
<dbReference type="OrthoDB" id="66881at2759"/>
<feature type="compositionally biased region" description="Pro residues" evidence="1">
    <location>
        <begin position="360"/>
        <end position="375"/>
    </location>
</feature>
<dbReference type="AlphaFoldDB" id="A0A409WAQ4"/>
<dbReference type="InParanoid" id="A0A409WAQ4"/>
<evidence type="ECO:0008006" key="4">
    <source>
        <dbReference type="Google" id="ProtNLM"/>
    </source>
</evidence>
<evidence type="ECO:0000313" key="3">
    <source>
        <dbReference type="Proteomes" id="UP000284706"/>
    </source>
</evidence>
<proteinExistence type="predicted"/>
<feature type="region of interest" description="Disordered" evidence="1">
    <location>
        <begin position="22"/>
        <end position="86"/>
    </location>
</feature>
<feature type="region of interest" description="Disordered" evidence="1">
    <location>
        <begin position="348"/>
        <end position="391"/>
    </location>
</feature>
<keyword evidence="3" id="KW-1185">Reference proteome</keyword>
<feature type="region of interest" description="Disordered" evidence="1">
    <location>
        <begin position="265"/>
        <end position="284"/>
    </location>
</feature>
<feature type="region of interest" description="Disordered" evidence="1">
    <location>
        <begin position="107"/>
        <end position="134"/>
    </location>
</feature>
<dbReference type="EMBL" id="NHYE01005247">
    <property type="protein sequence ID" value="PPQ75581.1"/>
    <property type="molecule type" value="Genomic_DNA"/>
</dbReference>
<dbReference type="STRING" id="231916.A0A409WAQ4"/>
<accession>A0A409WAQ4</accession>
<protein>
    <recommendedName>
        <fullName evidence="4">FAD/NAD(P)-binding domain-containing protein</fullName>
    </recommendedName>
</protein>